<comment type="caution">
    <text evidence="2">The sequence shown here is derived from an EMBL/GenBank/DDBJ whole genome shotgun (WGS) entry which is preliminary data.</text>
</comment>
<protein>
    <submittedName>
        <fullName evidence="2">Oligogalacturonate lyase family protein</fullName>
    </submittedName>
</protein>
<dbReference type="Proteomes" id="UP001597438">
    <property type="component" value="Unassembled WGS sequence"/>
</dbReference>
<dbReference type="InterPro" id="IPR015943">
    <property type="entry name" value="WD40/YVTN_repeat-like_dom_sf"/>
</dbReference>
<gene>
    <name evidence="2" type="ORF">ACFSYS_05810</name>
</gene>
<dbReference type="RefSeq" id="WP_251742185.1">
    <property type="nucleotide sequence ID" value="NZ_JBHUOJ010000010.1"/>
</dbReference>
<dbReference type="GO" id="GO:0016829">
    <property type="term" value="F:lyase activity"/>
    <property type="evidence" value="ECO:0007669"/>
    <property type="project" value="UniProtKB-KW"/>
</dbReference>
<dbReference type="InterPro" id="IPR027946">
    <property type="entry name" value="Ogl_dom"/>
</dbReference>
<feature type="domain" description="Oligogalacturonate lyase" evidence="1">
    <location>
        <begin position="53"/>
        <end position="295"/>
    </location>
</feature>
<dbReference type="Gene3D" id="2.130.10.10">
    <property type="entry name" value="YVTN repeat-like/Quinoprotein amine dehydrogenase"/>
    <property type="match status" value="1"/>
</dbReference>
<sequence length="425" mass="47860">MEKIPTSFSLILMIIIPLLSFQEAFSQVVEGKDYSSRVNVDHTFDMAGEDIFGQRFPSENFTYQDKVTGVTINALTTSRHSSSKMYQTHPQWTSDGKYIVFTSNRTSRENGDRQFYAVSMDNYEIVQITTGSDNGNFHLGWKSGNAYLVKGQNIIELDLDQLLSDSEEDNVGEPAEYEKIIAKIPDTISPSGIGLDAEETSVYFSTKIEKHRSAIYKTDFKSGNTIKLKEVPFRIGHLQANPYVSGEIMYCWETGGDSPQRIWYLTVNNDGSVKNRPLFEESDSDWVTHEVFMGPDHILFNVMGHLDRLRKNKTGIFSLNIRTGNLEYHGQTNGGGYWHSNGTPEGNWISGDTFDGKLYRLNASDTTDVTLLSQGHRLLSKSPFTGEAHLHQSVSPDGKWVLINSSYFTENDIMLVPLHPANSED</sequence>
<evidence type="ECO:0000313" key="3">
    <source>
        <dbReference type="Proteomes" id="UP001597438"/>
    </source>
</evidence>
<evidence type="ECO:0000313" key="2">
    <source>
        <dbReference type="EMBL" id="MFD2832798.1"/>
    </source>
</evidence>
<keyword evidence="2" id="KW-0456">Lyase</keyword>
<evidence type="ECO:0000259" key="1">
    <source>
        <dbReference type="Pfam" id="PF14583"/>
    </source>
</evidence>
<dbReference type="EMBL" id="JBHUOJ010000010">
    <property type="protein sequence ID" value="MFD2832798.1"/>
    <property type="molecule type" value="Genomic_DNA"/>
</dbReference>
<dbReference type="SUPFAM" id="SSF82171">
    <property type="entry name" value="DPP6 N-terminal domain-like"/>
    <property type="match status" value="1"/>
</dbReference>
<reference evidence="3" key="1">
    <citation type="journal article" date="2019" name="Int. J. Syst. Evol. Microbiol.">
        <title>The Global Catalogue of Microorganisms (GCM) 10K type strain sequencing project: providing services to taxonomists for standard genome sequencing and annotation.</title>
        <authorList>
            <consortium name="The Broad Institute Genomics Platform"/>
            <consortium name="The Broad Institute Genome Sequencing Center for Infectious Disease"/>
            <person name="Wu L."/>
            <person name="Ma J."/>
        </authorList>
    </citation>
    <scope>NUCLEOTIDE SEQUENCE [LARGE SCALE GENOMIC DNA]</scope>
    <source>
        <strain evidence="3">KCTC 52925</strain>
    </source>
</reference>
<dbReference type="Pfam" id="PF14583">
    <property type="entry name" value="Pectate_lyase22"/>
    <property type="match status" value="1"/>
</dbReference>
<name>A0ABW5X617_9FLAO</name>
<proteinExistence type="predicted"/>
<organism evidence="2 3">
    <name type="scientific">Christiangramia antarctica</name>
    <dbReference type="NCBI Taxonomy" id="2058158"/>
    <lineage>
        <taxon>Bacteria</taxon>
        <taxon>Pseudomonadati</taxon>
        <taxon>Bacteroidota</taxon>
        <taxon>Flavobacteriia</taxon>
        <taxon>Flavobacteriales</taxon>
        <taxon>Flavobacteriaceae</taxon>
        <taxon>Christiangramia</taxon>
    </lineage>
</organism>
<keyword evidence="3" id="KW-1185">Reference proteome</keyword>
<accession>A0ABW5X617</accession>